<dbReference type="EnsemblMetazoa" id="GPAI030181-RA">
    <property type="protein sequence ID" value="GPAI030181-PA"/>
    <property type="gene ID" value="GPAI030181"/>
</dbReference>
<protein>
    <submittedName>
        <fullName evidence="1">Uncharacterized protein</fullName>
    </submittedName>
</protein>
<name>A0A1B0A9J9_GLOPL</name>
<dbReference type="VEuPathDB" id="VectorBase:GPAI038544"/>
<accession>A0A1B0A9J9</accession>
<dbReference type="EnsemblMetazoa" id="GPAI038544-RA">
    <property type="protein sequence ID" value="GPAI038544-PA"/>
    <property type="gene ID" value="GPAI038544"/>
</dbReference>
<organism evidence="1 2">
    <name type="scientific">Glossina pallidipes</name>
    <name type="common">Tsetse fly</name>
    <dbReference type="NCBI Taxonomy" id="7398"/>
    <lineage>
        <taxon>Eukaryota</taxon>
        <taxon>Metazoa</taxon>
        <taxon>Ecdysozoa</taxon>
        <taxon>Arthropoda</taxon>
        <taxon>Hexapoda</taxon>
        <taxon>Insecta</taxon>
        <taxon>Pterygota</taxon>
        <taxon>Neoptera</taxon>
        <taxon>Endopterygota</taxon>
        <taxon>Diptera</taxon>
        <taxon>Brachycera</taxon>
        <taxon>Muscomorpha</taxon>
        <taxon>Hippoboscoidea</taxon>
        <taxon>Glossinidae</taxon>
        <taxon>Glossina</taxon>
    </lineage>
</organism>
<evidence type="ECO:0000313" key="1">
    <source>
        <dbReference type="EnsemblMetazoa" id="GPAI030181-PA"/>
    </source>
</evidence>
<reference evidence="1" key="2">
    <citation type="submission" date="2020-05" db="UniProtKB">
        <authorList>
            <consortium name="EnsemblMetazoa"/>
        </authorList>
    </citation>
    <scope>IDENTIFICATION</scope>
    <source>
        <strain evidence="1">IAEA</strain>
    </source>
</reference>
<proteinExistence type="predicted"/>
<dbReference type="VEuPathDB" id="VectorBase:GPAI030181"/>
<reference evidence="2" key="1">
    <citation type="submission" date="2014-03" db="EMBL/GenBank/DDBJ databases">
        <authorList>
            <person name="Aksoy S."/>
            <person name="Warren W."/>
            <person name="Wilson R.K."/>
        </authorList>
    </citation>
    <scope>NUCLEOTIDE SEQUENCE [LARGE SCALE GENOMIC DNA]</scope>
    <source>
        <strain evidence="2">IAEA</strain>
    </source>
</reference>
<dbReference type="AlphaFoldDB" id="A0A1B0A9J9"/>
<dbReference type="Proteomes" id="UP000092445">
    <property type="component" value="Unassembled WGS sequence"/>
</dbReference>
<evidence type="ECO:0000313" key="2">
    <source>
        <dbReference type="Proteomes" id="UP000092445"/>
    </source>
</evidence>
<sequence length="189" mass="21953">MEKNNKKSLSSQDSQVVMPLLSQETILSSSQDSSHPLTLSQFRTLENSFVNAPSVLSQTQLISSDWMPDLNSSFSITDSQLDMYLSPRDSIFDSSGWDTDEVIAACDREEIKYFLNDCSDDDIFLAIDFKTRHSHQYIRELFIGVYVKRLRYDIVYKKLLKLIKIISLHIENDFPACESYQLYQMLYEM</sequence>
<keyword evidence="2" id="KW-1185">Reference proteome</keyword>